<sequence>MHFFDAAEDENLDMLGEIPLHWAARNGHANVVALLANEHINVNALNRSGESALLIASRYGHVDVVQALLERGANAAIRDQIEHSHVHCIKSHSQTSDALKTWKTLNSKLQGEAFS</sequence>
<dbReference type="Proteomes" id="UP000053660">
    <property type="component" value="Unassembled WGS sequence"/>
</dbReference>
<keyword evidence="2 3" id="KW-0040">ANK repeat</keyword>
<dbReference type="Gene3D" id="1.25.40.20">
    <property type="entry name" value="Ankyrin repeat-containing domain"/>
    <property type="match status" value="1"/>
</dbReference>
<dbReference type="OrthoDB" id="340620at2759"/>
<keyword evidence="1" id="KW-0677">Repeat</keyword>
<proteinExistence type="predicted"/>
<evidence type="ECO:0000256" key="3">
    <source>
        <dbReference type="PROSITE-ProRule" id="PRU00023"/>
    </source>
</evidence>
<dbReference type="PRINTS" id="PR01415">
    <property type="entry name" value="ANKYRIN"/>
</dbReference>
<evidence type="ECO:0000256" key="1">
    <source>
        <dbReference type="ARBA" id="ARBA00022737"/>
    </source>
</evidence>
<evidence type="ECO:0000313" key="5">
    <source>
        <dbReference type="Proteomes" id="UP000053660"/>
    </source>
</evidence>
<dbReference type="PANTHER" id="PTHR24198">
    <property type="entry name" value="ANKYRIN REPEAT AND PROTEIN KINASE DOMAIN-CONTAINING PROTEIN"/>
    <property type="match status" value="1"/>
</dbReference>
<feature type="repeat" description="ANK" evidence="3">
    <location>
        <begin position="15"/>
        <end position="47"/>
    </location>
</feature>
<accession>A0A0B1TQR2</accession>
<dbReference type="InterPro" id="IPR002110">
    <property type="entry name" value="Ankyrin_rpt"/>
</dbReference>
<dbReference type="SMART" id="SM00248">
    <property type="entry name" value="ANK"/>
    <property type="match status" value="2"/>
</dbReference>
<dbReference type="Pfam" id="PF12796">
    <property type="entry name" value="Ank_2"/>
    <property type="match status" value="1"/>
</dbReference>
<dbReference type="InterPro" id="IPR036770">
    <property type="entry name" value="Ankyrin_rpt-contain_sf"/>
</dbReference>
<dbReference type="PANTHER" id="PTHR24198:SF165">
    <property type="entry name" value="ANKYRIN REPEAT-CONTAINING PROTEIN-RELATED"/>
    <property type="match status" value="1"/>
</dbReference>
<protein>
    <submittedName>
        <fullName evidence="4">Ankyrin repeat protein</fullName>
    </submittedName>
</protein>
<dbReference type="AlphaFoldDB" id="A0A0B1TQR2"/>
<evidence type="ECO:0000313" key="4">
    <source>
        <dbReference type="EMBL" id="KHJ99594.1"/>
    </source>
</evidence>
<feature type="repeat" description="ANK" evidence="3">
    <location>
        <begin position="48"/>
        <end position="80"/>
    </location>
</feature>
<gene>
    <name evidence="4" type="ORF">OESDEN_00428</name>
</gene>
<keyword evidence="5" id="KW-1185">Reference proteome</keyword>
<reference evidence="4 5" key="1">
    <citation type="submission" date="2014-03" db="EMBL/GenBank/DDBJ databases">
        <title>Draft genome of the hookworm Oesophagostomum dentatum.</title>
        <authorList>
            <person name="Mitreva M."/>
        </authorList>
    </citation>
    <scope>NUCLEOTIDE SEQUENCE [LARGE SCALE GENOMIC DNA]</scope>
    <source>
        <strain evidence="4 5">OD-Hann</strain>
    </source>
</reference>
<dbReference type="PROSITE" id="PS50088">
    <property type="entry name" value="ANK_REPEAT"/>
    <property type="match status" value="2"/>
</dbReference>
<dbReference type="SUPFAM" id="SSF48403">
    <property type="entry name" value="Ankyrin repeat"/>
    <property type="match status" value="1"/>
</dbReference>
<name>A0A0B1TQR2_OESDE</name>
<organism evidence="4 5">
    <name type="scientific">Oesophagostomum dentatum</name>
    <name type="common">Nodular worm</name>
    <dbReference type="NCBI Taxonomy" id="61180"/>
    <lineage>
        <taxon>Eukaryota</taxon>
        <taxon>Metazoa</taxon>
        <taxon>Ecdysozoa</taxon>
        <taxon>Nematoda</taxon>
        <taxon>Chromadorea</taxon>
        <taxon>Rhabditida</taxon>
        <taxon>Rhabditina</taxon>
        <taxon>Rhabditomorpha</taxon>
        <taxon>Strongyloidea</taxon>
        <taxon>Strongylidae</taxon>
        <taxon>Oesophagostomum</taxon>
    </lineage>
</organism>
<evidence type="ECO:0000256" key="2">
    <source>
        <dbReference type="ARBA" id="ARBA00023043"/>
    </source>
</evidence>
<dbReference type="PROSITE" id="PS50297">
    <property type="entry name" value="ANK_REP_REGION"/>
    <property type="match status" value="2"/>
</dbReference>
<dbReference type="EMBL" id="KN549213">
    <property type="protein sequence ID" value="KHJ99594.1"/>
    <property type="molecule type" value="Genomic_DNA"/>
</dbReference>